<dbReference type="EMBL" id="JAVJAF010000001">
    <property type="protein sequence ID" value="MDR6233378.1"/>
    <property type="molecule type" value="Genomic_DNA"/>
</dbReference>
<organism evidence="2 3">
    <name type="scientific">Pseudomonas oryzihabitans</name>
    <dbReference type="NCBI Taxonomy" id="47885"/>
    <lineage>
        <taxon>Bacteria</taxon>
        <taxon>Pseudomonadati</taxon>
        <taxon>Pseudomonadota</taxon>
        <taxon>Gammaproteobacteria</taxon>
        <taxon>Pseudomonadales</taxon>
        <taxon>Pseudomonadaceae</taxon>
        <taxon>Pseudomonas</taxon>
    </lineage>
</organism>
<comment type="caution">
    <text evidence="2">The sequence shown here is derived from an EMBL/GenBank/DDBJ whole genome shotgun (WGS) entry which is preliminary data.</text>
</comment>
<proteinExistence type="predicted"/>
<dbReference type="AlphaFoldDB" id="A0AAJ2BUX4"/>
<dbReference type="Proteomes" id="UP001268036">
    <property type="component" value="Unassembled WGS sequence"/>
</dbReference>
<name>A0AAJ2BUX4_9PSED</name>
<accession>A0AAJ2BUX4</accession>
<sequence>MMAIRTDPYLTGTTLASVTQPQAGLAVSSTANPGVTPGDADVAVDLSASAQLVSNLLPLQPSSSLSDDDSDGGELDAFMQDLKQQIQSQGKDAGVLGELPNKATPGRTELAKQAANYLLVNFYGDSSRYSDASSKNPFADLDGDSLSRIARDDSGAFTPAERAGGLLRNGWA</sequence>
<evidence type="ECO:0000256" key="1">
    <source>
        <dbReference type="SAM" id="MobiDB-lite"/>
    </source>
</evidence>
<gene>
    <name evidence="2" type="ORF">QE440_001119</name>
</gene>
<feature type="region of interest" description="Disordered" evidence="1">
    <location>
        <begin position="150"/>
        <end position="172"/>
    </location>
</feature>
<reference evidence="2" key="1">
    <citation type="submission" date="2023-08" db="EMBL/GenBank/DDBJ databases">
        <title>Functional and genomic diversity of the sorghum phyllosphere microbiome.</title>
        <authorList>
            <person name="Shade A."/>
        </authorList>
    </citation>
    <scope>NUCLEOTIDE SEQUENCE</scope>
    <source>
        <strain evidence="2">SORGH_AS_0201</strain>
    </source>
</reference>
<protein>
    <submittedName>
        <fullName evidence="2">Uncharacterized protein</fullName>
    </submittedName>
</protein>
<evidence type="ECO:0000313" key="3">
    <source>
        <dbReference type="Proteomes" id="UP001268036"/>
    </source>
</evidence>
<evidence type="ECO:0000313" key="2">
    <source>
        <dbReference type="EMBL" id="MDR6233378.1"/>
    </source>
</evidence>